<dbReference type="PANTHER" id="PTHR43865:SF1">
    <property type="entry name" value="RUBRERYTHRIN-RELATED"/>
    <property type="match status" value="1"/>
</dbReference>
<keyword evidence="5" id="KW-0408">Iron</keyword>
<dbReference type="NCBIfam" id="NF045767">
    <property type="entry name" value="RuberyRbr"/>
    <property type="match status" value="1"/>
</dbReference>
<dbReference type="InterPro" id="IPR009078">
    <property type="entry name" value="Ferritin-like_SF"/>
</dbReference>
<protein>
    <submittedName>
        <fullName evidence="8">Rubrerythrin family protein</fullName>
    </submittedName>
</protein>
<dbReference type="GO" id="GO:0016491">
    <property type="term" value="F:oxidoreductase activity"/>
    <property type="evidence" value="ECO:0007669"/>
    <property type="project" value="InterPro"/>
</dbReference>
<dbReference type="InterPro" id="IPR003251">
    <property type="entry name" value="Rr_diiron-bd_dom"/>
</dbReference>
<dbReference type="Pfam" id="PF02915">
    <property type="entry name" value="Rubrerythrin"/>
    <property type="match status" value="1"/>
</dbReference>
<dbReference type="PANTHER" id="PTHR43865">
    <property type="entry name" value="RUBRERYTHRIN-RELATED"/>
    <property type="match status" value="1"/>
</dbReference>
<dbReference type="PROSITE" id="PS50905">
    <property type="entry name" value="FERRITIN_LIKE"/>
    <property type="match status" value="1"/>
</dbReference>
<evidence type="ECO:0000259" key="7">
    <source>
        <dbReference type="PROSITE" id="PS50905"/>
    </source>
</evidence>
<feature type="domain" description="Rubredoxin-like" evidence="6">
    <location>
        <begin position="141"/>
        <end position="175"/>
    </location>
</feature>
<evidence type="ECO:0000256" key="4">
    <source>
        <dbReference type="ARBA" id="ARBA00022982"/>
    </source>
</evidence>
<keyword evidence="3" id="KW-0479">Metal-binding</keyword>
<comment type="cofactor">
    <cofactor evidence="1">
        <name>Fe(3+)</name>
        <dbReference type="ChEBI" id="CHEBI:29034"/>
    </cofactor>
</comment>
<name>A0A2C6AU91_FUSNP</name>
<dbReference type="CDD" id="cd01041">
    <property type="entry name" value="Rubrerythrin"/>
    <property type="match status" value="1"/>
</dbReference>
<evidence type="ECO:0000313" key="9">
    <source>
        <dbReference type="Proteomes" id="UP000225199"/>
    </source>
</evidence>
<dbReference type="PROSITE" id="PS50903">
    <property type="entry name" value="RUBREDOXIN_LIKE"/>
    <property type="match status" value="1"/>
</dbReference>
<dbReference type="AlphaFoldDB" id="A0A2C6AU91"/>
<dbReference type="InterPro" id="IPR024934">
    <property type="entry name" value="Rubredoxin-like_dom"/>
</dbReference>
<dbReference type="Pfam" id="PF21349">
    <property type="entry name" value="RUBY_RBDX"/>
    <property type="match status" value="1"/>
</dbReference>
<evidence type="ECO:0000256" key="1">
    <source>
        <dbReference type="ARBA" id="ARBA00001965"/>
    </source>
</evidence>
<dbReference type="InterPro" id="IPR009040">
    <property type="entry name" value="Ferritin-like_diiron"/>
</dbReference>
<keyword evidence="4" id="KW-0249">Electron transport</keyword>
<dbReference type="Proteomes" id="UP000225199">
    <property type="component" value="Unassembled WGS sequence"/>
</dbReference>
<evidence type="ECO:0000259" key="6">
    <source>
        <dbReference type="PROSITE" id="PS50903"/>
    </source>
</evidence>
<evidence type="ECO:0000256" key="3">
    <source>
        <dbReference type="ARBA" id="ARBA00022723"/>
    </source>
</evidence>
<dbReference type="RefSeq" id="WP_098978819.1">
    <property type="nucleotide sequence ID" value="NZ_NIRJ01000001.1"/>
</dbReference>
<dbReference type="SUPFAM" id="SSF57802">
    <property type="entry name" value="Rubredoxin-like"/>
    <property type="match status" value="1"/>
</dbReference>
<reference evidence="8 9" key="1">
    <citation type="submission" date="2017-06" db="EMBL/GenBank/DDBJ databases">
        <title>Draft genome sequence of Fusobacterium nucleatum subsp. polymorphum KCOM 1002 (=ChDC F175).</title>
        <authorList>
            <person name="Kook J.-K."/>
            <person name="Park S.-N."/>
            <person name="Lim Y.K."/>
            <person name="Roh H."/>
        </authorList>
    </citation>
    <scope>NUCLEOTIDE SEQUENCE [LARGE SCALE GENOMIC DNA]</scope>
    <source>
        <strain evidence="9">KCOM 1002 (ChDC F175)</strain>
    </source>
</reference>
<dbReference type="InterPro" id="IPR048574">
    <property type="entry name" value="RUBY_RBDX"/>
</dbReference>
<gene>
    <name evidence="8" type="ORF">CA840_05840</name>
</gene>
<dbReference type="InterPro" id="IPR012347">
    <property type="entry name" value="Ferritin-like"/>
</dbReference>
<dbReference type="SUPFAM" id="SSF47240">
    <property type="entry name" value="Ferritin-like"/>
    <property type="match status" value="1"/>
</dbReference>
<dbReference type="GO" id="GO:0005506">
    <property type="term" value="F:iron ion binding"/>
    <property type="evidence" value="ECO:0007669"/>
    <property type="project" value="InterPro"/>
</dbReference>
<evidence type="ECO:0000256" key="2">
    <source>
        <dbReference type="ARBA" id="ARBA00022448"/>
    </source>
</evidence>
<dbReference type="Gene3D" id="2.20.28.10">
    <property type="match status" value="1"/>
</dbReference>
<organism evidence="8 9">
    <name type="scientific">Fusobacterium nucleatum subsp. polymorphum</name>
    <name type="common">Fusobacterium polymorphum</name>
    <dbReference type="NCBI Taxonomy" id="76857"/>
    <lineage>
        <taxon>Bacteria</taxon>
        <taxon>Fusobacteriati</taxon>
        <taxon>Fusobacteriota</taxon>
        <taxon>Fusobacteriia</taxon>
        <taxon>Fusobacteriales</taxon>
        <taxon>Fusobacteriaceae</taxon>
        <taxon>Fusobacterium</taxon>
    </lineage>
</organism>
<dbReference type="Gene3D" id="1.20.1260.10">
    <property type="match status" value="1"/>
</dbReference>
<accession>A0A2C6AU91</accession>
<proteinExistence type="predicted"/>
<evidence type="ECO:0000256" key="5">
    <source>
        <dbReference type="ARBA" id="ARBA00023004"/>
    </source>
</evidence>
<dbReference type="EMBL" id="NIRJ01000001">
    <property type="protein sequence ID" value="PHH96877.1"/>
    <property type="molecule type" value="Genomic_DNA"/>
</dbReference>
<feature type="domain" description="Ferritin-like diiron" evidence="7">
    <location>
        <begin position="2"/>
        <end position="134"/>
    </location>
</feature>
<sequence>MDLKGSKTEKNLKTAFSGESQARTKYNFYGKVARREGYEQIGELFDITARNEEEHAAVWFKALHGGSYPDTITNLIDAAAGENYEWADMYVKFAEEAREEGFLQLAKKFEMVAQIEKEHEERYKKLLANIKNGEVFHSEEKVAWECMECGHLHYGNDAPGKCPVCGADKAKFKRRATNY</sequence>
<comment type="caution">
    <text evidence="8">The sequence shown here is derived from an EMBL/GenBank/DDBJ whole genome shotgun (WGS) entry which is preliminary data.</text>
</comment>
<dbReference type="CDD" id="cd00729">
    <property type="entry name" value="rubredoxin_SM"/>
    <property type="match status" value="1"/>
</dbReference>
<dbReference type="InterPro" id="IPR052364">
    <property type="entry name" value="Rubrerythrin"/>
</dbReference>
<keyword evidence="2" id="KW-0813">Transport</keyword>
<evidence type="ECO:0000313" key="8">
    <source>
        <dbReference type="EMBL" id="PHH96877.1"/>
    </source>
</evidence>